<evidence type="ECO:0000256" key="5">
    <source>
        <dbReference type="SAM" id="SignalP"/>
    </source>
</evidence>
<dbReference type="EMBL" id="CACVAY010000127">
    <property type="protein sequence ID" value="CAA6825553.1"/>
    <property type="molecule type" value="Genomic_DNA"/>
</dbReference>
<dbReference type="NCBIfam" id="TIGR04485">
    <property type="entry name" value="thiosulf_SoxX"/>
    <property type="match status" value="1"/>
</dbReference>
<dbReference type="InterPro" id="IPR030999">
    <property type="entry name" value="Thiosulf_SoxX"/>
</dbReference>
<evidence type="ECO:0000313" key="7">
    <source>
        <dbReference type="EMBL" id="CAA6825553.1"/>
    </source>
</evidence>
<dbReference type="Gene3D" id="1.10.760.10">
    <property type="entry name" value="Cytochrome c-like domain"/>
    <property type="match status" value="1"/>
</dbReference>
<dbReference type="GO" id="GO:0020037">
    <property type="term" value="F:heme binding"/>
    <property type="evidence" value="ECO:0007669"/>
    <property type="project" value="InterPro"/>
</dbReference>
<reference evidence="7" key="1">
    <citation type="submission" date="2020-01" db="EMBL/GenBank/DDBJ databases">
        <authorList>
            <person name="Meier V. D."/>
            <person name="Meier V D."/>
        </authorList>
    </citation>
    <scope>NUCLEOTIDE SEQUENCE</scope>
    <source>
        <strain evidence="7">HLG_WM_MAG_07</strain>
    </source>
</reference>
<evidence type="ECO:0000256" key="2">
    <source>
        <dbReference type="ARBA" id="ARBA00022723"/>
    </source>
</evidence>
<dbReference type="InterPro" id="IPR036909">
    <property type="entry name" value="Cyt_c-like_dom_sf"/>
</dbReference>
<evidence type="ECO:0000256" key="3">
    <source>
        <dbReference type="ARBA" id="ARBA00023004"/>
    </source>
</evidence>
<evidence type="ECO:0000256" key="4">
    <source>
        <dbReference type="PROSITE-ProRule" id="PRU00433"/>
    </source>
</evidence>
<dbReference type="SUPFAM" id="SSF46626">
    <property type="entry name" value="Cytochrome c"/>
    <property type="match status" value="1"/>
</dbReference>
<keyword evidence="2 4" id="KW-0479">Metal-binding</keyword>
<dbReference type="GO" id="GO:0009055">
    <property type="term" value="F:electron transfer activity"/>
    <property type="evidence" value="ECO:0007669"/>
    <property type="project" value="InterPro"/>
</dbReference>
<dbReference type="PROSITE" id="PS51007">
    <property type="entry name" value="CYTC"/>
    <property type="match status" value="1"/>
</dbReference>
<evidence type="ECO:0000256" key="1">
    <source>
        <dbReference type="ARBA" id="ARBA00022617"/>
    </source>
</evidence>
<name>A0A6S6U9X8_9GAMM</name>
<dbReference type="AlphaFoldDB" id="A0A6S6U9X8"/>
<keyword evidence="1 4" id="KW-0349">Heme</keyword>
<dbReference type="GO" id="GO:0046872">
    <property type="term" value="F:metal ion binding"/>
    <property type="evidence" value="ECO:0007669"/>
    <property type="project" value="UniProtKB-KW"/>
</dbReference>
<protein>
    <submittedName>
        <fullName evidence="7">Sulfur oxidation protein SoxX</fullName>
    </submittedName>
</protein>
<gene>
    <name evidence="7" type="ORF">HELGO_WM8011</name>
</gene>
<evidence type="ECO:0000259" key="6">
    <source>
        <dbReference type="PROSITE" id="PS51007"/>
    </source>
</evidence>
<feature type="chain" id="PRO_5027939423" evidence="5">
    <location>
        <begin position="31"/>
        <end position="125"/>
    </location>
</feature>
<organism evidence="7">
    <name type="scientific">uncultured Thiotrichaceae bacterium</name>
    <dbReference type="NCBI Taxonomy" id="298394"/>
    <lineage>
        <taxon>Bacteria</taxon>
        <taxon>Pseudomonadati</taxon>
        <taxon>Pseudomonadota</taxon>
        <taxon>Gammaproteobacteria</taxon>
        <taxon>Thiotrichales</taxon>
        <taxon>Thiotrichaceae</taxon>
        <taxon>environmental samples</taxon>
    </lineage>
</organism>
<keyword evidence="5" id="KW-0732">Signal</keyword>
<dbReference type="InterPro" id="IPR009056">
    <property type="entry name" value="Cyt_c-like_dom"/>
</dbReference>
<accession>A0A6S6U9X8</accession>
<sequence>MRNYMKVAITTVSTLTLAGVLGLTANIASAEEKKEMTLAEKGQALAFDRKKGNCLACHMIPGGDMAGTIAPPLIAMKARFKKEALRAQIAEPRTKNPNSMMPPFEAHGVLSGEEIDAVVEYVHGL</sequence>
<feature type="signal peptide" evidence="5">
    <location>
        <begin position="1"/>
        <end position="30"/>
    </location>
</feature>
<proteinExistence type="predicted"/>
<keyword evidence="3 4" id="KW-0408">Iron</keyword>
<dbReference type="Pfam" id="PF00034">
    <property type="entry name" value="Cytochrom_C"/>
    <property type="match status" value="1"/>
</dbReference>
<feature type="domain" description="Cytochrome c" evidence="6">
    <location>
        <begin position="37"/>
        <end position="125"/>
    </location>
</feature>